<feature type="compositionally biased region" description="Basic and acidic residues" evidence="1">
    <location>
        <begin position="12"/>
        <end position="25"/>
    </location>
</feature>
<name>A0A2A9ME96_BESBE</name>
<dbReference type="EMBL" id="NWUJ01000003">
    <property type="protein sequence ID" value="PFH36199.1"/>
    <property type="molecule type" value="Genomic_DNA"/>
</dbReference>
<feature type="compositionally biased region" description="Acidic residues" evidence="1">
    <location>
        <begin position="26"/>
        <end position="35"/>
    </location>
</feature>
<gene>
    <name evidence="3" type="ORF">BESB_043910</name>
</gene>
<dbReference type="PANTHER" id="PTHR20920:SF5">
    <property type="entry name" value="SMB DOMAIN-CONTAINING PROTEIN"/>
    <property type="match status" value="1"/>
</dbReference>
<proteinExistence type="predicted"/>
<feature type="compositionally biased region" description="Low complexity" evidence="1">
    <location>
        <begin position="126"/>
        <end position="135"/>
    </location>
</feature>
<feature type="transmembrane region" description="Helical" evidence="2">
    <location>
        <begin position="265"/>
        <end position="286"/>
    </location>
</feature>
<dbReference type="VEuPathDB" id="ToxoDB:BESB_043910"/>
<organism evidence="3 4">
    <name type="scientific">Besnoitia besnoiti</name>
    <name type="common">Apicomplexan protozoan</name>
    <dbReference type="NCBI Taxonomy" id="94643"/>
    <lineage>
        <taxon>Eukaryota</taxon>
        <taxon>Sar</taxon>
        <taxon>Alveolata</taxon>
        <taxon>Apicomplexa</taxon>
        <taxon>Conoidasida</taxon>
        <taxon>Coccidia</taxon>
        <taxon>Eucoccidiorida</taxon>
        <taxon>Eimeriorina</taxon>
        <taxon>Sarcocystidae</taxon>
        <taxon>Besnoitia</taxon>
    </lineage>
</organism>
<dbReference type="SUPFAM" id="SSF82895">
    <property type="entry name" value="TSP-1 type 1 repeat"/>
    <property type="match status" value="2"/>
</dbReference>
<dbReference type="InterPro" id="IPR039942">
    <property type="entry name" value="SBSPO"/>
</dbReference>
<evidence type="ECO:0008006" key="5">
    <source>
        <dbReference type="Google" id="ProtNLM"/>
    </source>
</evidence>
<dbReference type="PANTHER" id="PTHR20920">
    <property type="entry name" value="RPE-SPONDIN"/>
    <property type="match status" value="1"/>
</dbReference>
<dbReference type="KEGG" id="bbes:BESB_043910"/>
<dbReference type="Pfam" id="PF00090">
    <property type="entry name" value="TSP_1"/>
    <property type="match status" value="2"/>
</dbReference>
<accession>A0A2A9ME96</accession>
<feature type="region of interest" description="Disordered" evidence="1">
    <location>
        <begin position="180"/>
        <end position="216"/>
    </location>
</feature>
<feature type="compositionally biased region" description="Basic and acidic residues" evidence="1">
    <location>
        <begin position="207"/>
        <end position="216"/>
    </location>
</feature>
<feature type="compositionally biased region" description="Basic and acidic residues" evidence="1">
    <location>
        <begin position="36"/>
        <end position="50"/>
    </location>
</feature>
<evidence type="ECO:0000256" key="2">
    <source>
        <dbReference type="SAM" id="Phobius"/>
    </source>
</evidence>
<feature type="compositionally biased region" description="Acidic residues" evidence="1">
    <location>
        <begin position="69"/>
        <end position="79"/>
    </location>
</feature>
<dbReference type="InterPro" id="IPR000884">
    <property type="entry name" value="TSP1_rpt"/>
</dbReference>
<feature type="region of interest" description="Disordered" evidence="1">
    <location>
        <begin position="1"/>
        <end position="166"/>
    </location>
</feature>
<dbReference type="AlphaFoldDB" id="A0A2A9ME96"/>
<dbReference type="PROSITE" id="PS50092">
    <property type="entry name" value="TSP1"/>
    <property type="match status" value="2"/>
</dbReference>
<keyword evidence="2" id="KW-1133">Transmembrane helix</keyword>
<dbReference type="InterPro" id="IPR036383">
    <property type="entry name" value="TSP1_rpt_sf"/>
</dbReference>
<feature type="compositionally biased region" description="Low complexity" evidence="1">
    <location>
        <begin position="91"/>
        <end position="102"/>
    </location>
</feature>
<keyword evidence="2" id="KW-0812">Transmembrane</keyword>
<evidence type="ECO:0000256" key="1">
    <source>
        <dbReference type="SAM" id="MobiDB-lite"/>
    </source>
</evidence>
<comment type="caution">
    <text evidence="3">The sequence shown here is derived from an EMBL/GenBank/DDBJ whole genome shotgun (WGS) entry which is preliminary data.</text>
</comment>
<evidence type="ECO:0000313" key="3">
    <source>
        <dbReference type="EMBL" id="PFH36199.1"/>
    </source>
</evidence>
<keyword evidence="2" id="KW-0472">Membrane</keyword>
<dbReference type="RefSeq" id="XP_029220208.1">
    <property type="nucleotide sequence ID" value="XM_029362842.1"/>
</dbReference>
<dbReference type="Gene3D" id="2.20.100.10">
    <property type="entry name" value="Thrombospondin type-1 (TSP1) repeat"/>
    <property type="match status" value="2"/>
</dbReference>
<keyword evidence="4" id="KW-1185">Reference proteome</keyword>
<evidence type="ECO:0000313" key="4">
    <source>
        <dbReference type="Proteomes" id="UP000224006"/>
    </source>
</evidence>
<feature type="compositionally biased region" description="Low complexity" evidence="1">
    <location>
        <begin position="231"/>
        <end position="243"/>
    </location>
</feature>
<sequence>MTAPEDLVTSQHAEETSSRSDFDAESHDEDFDAEAENGRVKVTSSRERRSASCKKSSAASLIPNALYAEDGDGDDDSSEASDANQAKSTLSAAVSHASAAGSRHSDGSLASFSRSHGSRAASSILKKTSTATASRRSSKLSVRFGREAEDDAREQRQPIARGASAHADVVSALADVVQDYRESPPADGEASPRNSNVVSESQRAAQRRTESAKESIKTIDSTLQSLVVSKASTSATRRSSGGAPLSSNSGSALSAQARQMRKRRLGLTVGVVIAVLLLSVALVLLANMTANQKLLMTETEKLVESCETSQWSEWTACTPLCSAGYSTRRRIITVLGADPALCPSLVERRECVAECRAFAIARPTTERLTDQQIANFPACYGDLRKAIEEALDLGRDRSSITSMRTDLSTGSKFWQLEFVLYPDGNGAAETYDADPNRFAEDVVRKVFAALQGTPTTLARLISHCMPSDDVSNHVATYTAGTLEEIAAGRSTCSLFAGVSPFGCNCVVSEWSPWTVCDKQCSQRTAKRFRSIQHAEAFIDPQVDCPSLFEERPCAGSSKIFQVDLPTGVSLGTEAQRRAQFEYCSADLLASLAKVRLKEKKIAEEKRGDGAEAHQKSRPG</sequence>
<protein>
    <recommendedName>
        <fullName evidence="5">Thrombospondin type 1 domain-containing protein</fullName>
    </recommendedName>
</protein>
<feature type="region of interest" description="Disordered" evidence="1">
    <location>
        <begin position="230"/>
        <end position="251"/>
    </location>
</feature>
<dbReference type="GeneID" id="40309321"/>
<dbReference type="SMART" id="SM00209">
    <property type="entry name" value="TSP1"/>
    <property type="match status" value="2"/>
</dbReference>
<dbReference type="OrthoDB" id="348624at2759"/>
<feature type="compositionally biased region" description="Polar residues" evidence="1">
    <location>
        <begin position="192"/>
        <end position="204"/>
    </location>
</feature>
<dbReference type="Proteomes" id="UP000224006">
    <property type="component" value="Chromosome III"/>
</dbReference>
<reference evidence="3 4" key="1">
    <citation type="submission" date="2017-09" db="EMBL/GenBank/DDBJ databases">
        <title>Genome sequencing of Besnoitia besnoiti strain Bb-Ger1.</title>
        <authorList>
            <person name="Schares G."/>
            <person name="Venepally P."/>
            <person name="Lorenzi H.A."/>
        </authorList>
    </citation>
    <scope>NUCLEOTIDE SEQUENCE [LARGE SCALE GENOMIC DNA]</scope>
    <source>
        <strain evidence="3 4">Bb-Ger1</strain>
    </source>
</reference>